<dbReference type="InterPro" id="IPR052513">
    <property type="entry name" value="Thioester_dehydratase-like"/>
</dbReference>
<dbReference type="Proteomes" id="UP001596119">
    <property type="component" value="Unassembled WGS sequence"/>
</dbReference>
<sequence>MTLRPVPDRDSARWWAAVAEHRLLLQRCTACGHLRLLPRAGCGRCGSFDWTDQEAAGTGTVVSWTVVHRAVDGRPTPYVVVLVRLDEADHLVLPGAWAGEPDGSGLAAGLPVRAEYVDLEVPDGTDRVALVAWAACRASA</sequence>
<reference evidence="4" key="1">
    <citation type="journal article" date="2019" name="Int. J. Syst. Evol. Microbiol.">
        <title>The Global Catalogue of Microorganisms (GCM) 10K type strain sequencing project: providing services to taxonomists for standard genome sequencing and annotation.</title>
        <authorList>
            <consortium name="The Broad Institute Genomics Platform"/>
            <consortium name="The Broad Institute Genome Sequencing Center for Infectious Disease"/>
            <person name="Wu L."/>
            <person name="Ma J."/>
        </authorList>
    </citation>
    <scope>NUCLEOTIDE SEQUENCE [LARGE SCALE GENOMIC DNA]</scope>
    <source>
        <strain evidence="4">CGMCC 4.7397</strain>
    </source>
</reference>
<protein>
    <submittedName>
        <fullName evidence="3">Zn-ribbon domain-containing OB-fold protein</fullName>
    </submittedName>
</protein>
<feature type="domain" description="ChsH2 rubredoxin-like zinc ribbon" evidence="2">
    <location>
        <begin position="15"/>
        <end position="50"/>
    </location>
</feature>
<dbReference type="Gene3D" id="6.10.30.10">
    <property type="match status" value="1"/>
</dbReference>
<dbReference type="EMBL" id="JBHSQK010000047">
    <property type="protein sequence ID" value="MFC5950402.1"/>
    <property type="molecule type" value="Genomic_DNA"/>
</dbReference>
<dbReference type="PANTHER" id="PTHR34075">
    <property type="entry name" value="BLR3430 PROTEIN"/>
    <property type="match status" value="1"/>
</dbReference>
<evidence type="ECO:0000259" key="1">
    <source>
        <dbReference type="Pfam" id="PF01796"/>
    </source>
</evidence>
<organism evidence="3 4">
    <name type="scientific">Pseudonocardia lutea</name>
    <dbReference type="NCBI Taxonomy" id="2172015"/>
    <lineage>
        <taxon>Bacteria</taxon>
        <taxon>Bacillati</taxon>
        <taxon>Actinomycetota</taxon>
        <taxon>Actinomycetes</taxon>
        <taxon>Pseudonocardiales</taxon>
        <taxon>Pseudonocardiaceae</taxon>
        <taxon>Pseudonocardia</taxon>
    </lineage>
</organism>
<accession>A0ABW1IDJ9</accession>
<evidence type="ECO:0000313" key="4">
    <source>
        <dbReference type="Proteomes" id="UP001596119"/>
    </source>
</evidence>
<dbReference type="InterPro" id="IPR012340">
    <property type="entry name" value="NA-bd_OB-fold"/>
</dbReference>
<comment type="caution">
    <text evidence="3">The sequence shown here is derived from an EMBL/GenBank/DDBJ whole genome shotgun (WGS) entry which is preliminary data.</text>
</comment>
<name>A0ABW1IDJ9_9PSEU</name>
<dbReference type="InterPro" id="IPR002878">
    <property type="entry name" value="ChsH2_C"/>
</dbReference>
<dbReference type="SUPFAM" id="SSF50249">
    <property type="entry name" value="Nucleic acid-binding proteins"/>
    <property type="match status" value="1"/>
</dbReference>
<dbReference type="InterPro" id="IPR022002">
    <property type="entry name" value="ChsH2_Znr"/>
</dbReference>
<gene>
    <name evidence="3" type="ORF">ACFQH9_19215</name>
</gene>
<evidence type="ECO:0000259" key="2">
    <source>
        <dbReference type="Pfam" id="PF12172"/>
    </source>
</evidence>
<evidence type="ECO:0000313" key="3">
    <source>
        <dbReference type="EMBL" id="MFC5950402.1"/>
    </source>
</evidence>
<dbReference type="Pfam" id="PF01796">
    <property type="entry name" value="OB_ChsH2_C"/>
    <property type="match status" value="1"/>
</dbReference>
<proteinExistence type="predicted"/>
<dbReference type="RefSeq" id="WP_379567536.1">
    <property type="nucleotide sequence ID" value="NZ_JBHSQK010000047.1"/>
</dbReference>
<dbReference type="PANTHER" id="PTHR34075:SF5">
    <property type="entry name" value="BLR3430 PROTEIN"/>
    <property type="match status" value="1"/>
</dbReference>
<feature type="domain" description="ChsH2 C-terminal OB-fold" evidence="1">
    <location>
        <begin position="53"/>
        <end position="116"/>
    </location>
</feature>
<dbReference type="Pfam" id="PF12172">
    <property type="entry name" value="zf-ChsH2"/>
    <property type="match status" value="1"/>
</dbReference>
<keyword evidence="4" id="KW-1185">Reference proteome</keyword>